<feature type="transmembrane region" description="Helical" evidence="1">
    <location>
        <begin position="259"/>
        <end position="280"/>
    </location>
</feature>
<protein>
    <submittedName>
        <fullName evidence="2">Uncharacterized protein</fullName>
    </submittedName>
</protein>
<dbReference type="EMBL" id="JBHLTG010000011">
    <property type="protein sequence ID" value="MFC0682183.1"/>
    <property type="molecule type" value="Genomic_DNA"/>
</dbReference>
<evidence type="ECO:0000313" key="2">
    <source>
        <dbReference type="EMBL" id="MFC0682183.1"/>
    </source>
</evidence>
<gene>
    <name evidence="2" type="ORF">ACFFGH_30500</name>
</gene>
<dbReference type="Proteomes" id="UP001589896">
    <property type="component" value="Unassembled WGS sequence"/>
</dbReference>
<feature type="transmembrane region" description="Helical" evidence="1">
    <location>
        <begin position="292"/>
        <end position="314"/>
    </location>
</feature>
<dbReference type="RefSeq" id="WP_386675957.1">
    <property type="nucleotide sequence ID" value="NZ_JBHLTG010000011.1"/>
</dbReference>
<keyword evidence="3" id="KW-1185">Reference proteome</keyword>
<feature type="transmembrane region" description="Helical" evidence="1">
    <location>
        <begin position="128"/>
        <end position="152"/>
    </location>
</feature>
<feature type="transmembrane region" description="Helical" evidence="1">
    <location>
        <begin position="229"/>
        <end position="247"/>
    </location>
</feature>
<feature type="transmembrane region" description="Helical" evidence="1">
    <location>
        <begin position="58"/>
        <end position="78"/>
    </location>
</feature>
<evidence type="ECO:0000256" key="1">
    <source>
        <dbReference type="SAM" id="Phobius"/>
    </source>
</evidence>
<evidence type="ECO:0000313" key="3">
    <source>
        <dbReference type="Proteomes" id="UP001589896"/>
    </source>
</evidence>
<reference evidence="2 3" key="1">
    <citation type="submission" date="2024-09" db="EMBL/GenBank/DDBJ databases">
        <authorList>
            <person name="Sun Q."/>
            <person name="Mori K."/>
        </authorList>
    </citation>
    <scope>NUCLEOTIDE SEQUENCE [LARGE SCALE GENOMIC DNA]</scope>
    <source>
        <strain evidence="2 3">KCTC 23076</strain>
    </source>
</reference>
<accession>A0ABV6S243</accession>
<feature type="transmembrane region" description="Helical" evidence="1">
    <location>
        <begin position="85"/>
        <end position="108"/>
    </location>
</feature>
<keyword evidence="1" id="KW-0472">Membrane</keyword>
<feature type="transmembrane region" description="Helical" evidence="1">
    <location>
        <begin position="23"/>
        <end position="43"/>
    </location>
</feature>
<name>A0ABV6S243_9GAMM</name>
<feature type="transmembrane region" description="Helical" evidence="1">
    <location>
        <begin position="159"/>
        <end position="178"/>
    </location>
</feature>
<organism evidence="2 3">
    <name type="scientific">Lysobacter korlensis</name>
    <dbReference type="NCBI Taxonomy" id="553636"/>
    <lineage>
        <taxon>Bacteria</taxon>
        <taxon>Pseudomonadati</taxon>
        <taxon>Pseudomonadota</taxon>
        <taxon>Gammaproteobacteria</taxon>
        <taxon>Lysobacterales</taxon>
        <taxon>Lysobacteraceae</taxon>
        <taxon>Lysobacter</taxon>
    </lineage>
</organism>
<proteinExistence type="predicted"/>
<comment type="caution">
    <text evidence="2">The sequence shown here is derived from an EMBL/GenBank/DDBJ whole genome shotgun (WGS) entry which is preliminary data.</text>
</comment>
<keyword evidence="1" id="KW-1133">Transmembrane helix</keyword>
<keyword evidence="1" id="KW-0812">Transmembrane</keyword>
<sequence length="336" mass="34872">MFQHPATPVRPSTSALSGGSRPLHWLAAAMAILAVVCTIALFVDQRTLDGAPLWAKPLKFALSVLIYSVTLSWLIGLVRRGRRVVGAAATVAAVFLTVELVIIVGVAATGGRSHFNVATPLATTLWSVMATSIVLVWLATLVIAGVLFRAALGDRARTLAVRAGLGIAIVGMALGFLMTSPTAQQLDDFQGIAGAHTVGAADGGAGLFLLGWSTEAGDLRIPHFVGMHALQLIPLAAIVLELAARRIRVLREPQVRARLMWVAIGLYAGVLALLTAQALLGQPIVRPEGPVLVAGLILFAAALAAAALVVGAAVRSWHAEPLPTTPDRPLAGAPLS</sequence>